<organism evidence="2">
    <name type="scientific">marine metagenome</name>
    <dbReference type="NCBI Taxonomy" id="408172"/>
    <lineage>
        <taxon>unclassified sequences</taxon>
        <taxon>metagenomes</taxon>
        <taxon>ecological metagenomes</taxon>
    </lineage>
</organism>
<dbReference type="InterPro" id="IPR054512">
    <property type="entry name" value="NMB0315-like_N"/>
</dbReference>
<dbReference type="EMBL" id="UINC01100129">
    <property type="protein sequence ID" value="SVC59940.1"/>
    <property type="molecule type" value="Genomic_DNA"/>
</dbReference>
<proteinExistence type="predicted"/>
<dbReference type="Gene3D" id="3.10.450.350">
    <property type="match status" value="2"/>
</dbReference>
<accession>A0A382NGW1</accession>
<dbReference type="InterPro" id="IPR011055">
    <property type="entry name" value="Dup_hybrid_motif"/>
</dbReference>
<feature type="domain" description="DD-carboxypeptidase/endopeptidase Mpg-like N-terminal" evidence="1">
    <location>
        <begin position="69"/>
        <end position="131"/>
    </location>
</feature>
<reference evidence="2" key="1">
    <citation type="submission" date="2018-05" db="EMBL/GenBank/DDBJ databases">
        <authorList>
            <person name="Lanie J.A."/>
            <person name="Ng W.-L."/>
            <person name="Kazmierczak K.M."/>
            <person name="Andrzejewski T.M."/>
            <person name="Davidsen T.M."/>
            <person name="Wayne K.J."/>
            <person name="Tettelin H."/>
            <person name="Glass J.I."/>
            <person name="Rusch D."/>
            <person name="Podicherti R."/>
            <person name="Tsui H.-C.T."/>
            <person name="Winkler M.E."/>
        </authorList>
    </citation>
    <scope>NUCLEOTIDE SEQUENCE</scope>
</reference>
<protein>
    <recommendedName>
        <fullName evidence="1">DD-carboxypeptidase/endopeptidase Mpg-like N-terminal domain-containing protein</fullName>
    </recommendedName>
</protein>
<feature type="non-terminal residue" evidence="2">
    <location>
        <position position="250"/>
    </location>
</feature>
<evidence type="ECO:0000259" key="1">
    <source>
        <dbReference type="Pfam" id="PF22310"/>
    </source>
</evidence>
<feature type="non-terminal residue" evidence="2">
    <location>
        <position position="1"/>
    </location>
</feature>
<evidence type="ECO:0000313" key="2">
    <source>
        <dbReference type="EMBL" id="SVC59940.1"/>
    </source>
</evidence>
<sequence>VNSYPKSHLKAASALTILLAIAIGTLPAKQETTIETPVSLEVTISESKPEPPEVLALTLQDHMEPRNQWVHIKVKRGDNLARIFQRVNLQAADLQNIIDLGEDAVSLRKILPGQEFSLQLDQSGRLLAIRYQKTALETLLVDRVEDSFAIRWQTAEPEKIIVYKSATITKDKPSLYHAGIAAGLSDNLIMKLSYIYQWDISFALDLRTGDSFSLVYEEIYVDGEKVKEGNIIAATFINIGKVHQAVRYTD</sequence>
<name>A0A382NGW1_9ZZZZ</name>
<gene>
    <name evidence="2" type="ORF">METZ01_LOCUS312794</name>
</gene>
<dbReference type="AlphaFoldDB" id="A0A382NGW1"/>
<dbReference type="Pfam" id="PF22310">
    <property type="entry name" value="NMB0315_dom_I"/>
    <property type="match status" value="1"/>
</dbReference>
<dbReference type="SUPFAM" id="SSF51261">
    <property type="entry name" value="Duplicated hybrid motif"/>
    <property type="match status" value="1"/>
</dbReference>